<name>A0A8J6MDR8_9FIRM</name>
<dbReference type="AlphaFoldDB" id="A0A8J6MDR8"/>
<evidence type="ECO:0000313" key="1">
    <source>
        <dbReference type="EMBL" id="MBC5723501.1"/>
    </source>
</evidence>
<comment type="caution">
    <text evidence="1">The sequence shown here is derived from an EMBL/GenBank/DDBJ whole genome shotgun (WGS) entry which is preliminary data.</text>
</comment>
<gene>
    <name evidence="1" type="ORF">H8S11_11845</name>
</gene>
<dbReference type="Proteomes" id="UP000628736">
    <property type="component" value="Unassembled WGS sequence"/>
</dbReference>
<protein>
    <submittedName>
        <fullName evidence="1">Uncharacterized protein</fullName>
    </submittedName>
</protein>
<accession>A0A8J6MDR8</accession>
<proteinExistence type="predicted"/>
<dbReference type="EMBL" id="JACOPO010000009">
    <property type="protein sequence ID" value="MBC5723501.1"/>
    <property type="molecule type" value="Genomic_DNA"/>
</dbReference>
<keyword evidence="2" id="KW-1185">Reference proteome</keyword>
<evidence type="ECO:0000313" key="2">
    <source>
        <dbReference type="Proteomes" id="UP000628736"/>
    </source>
</evidence>
<reference evidence="1" key="1">
    <citation type="submission" date="2020-08" db="EMBL/GenBank/DDBJ databases">
        <title>Genome public.</title>
        <authorList>
            <person name="Liu C."/>
            <person name="Sun Q."/>
        </authorList>
    </citation>
    <scope>NUCLEOTIDE SEQUENCE</scope>
    <source>
        <strain evidence="1">NSJ-23</strain>
    </source>
</reference>
<sequence>MTRFSWHGYEVEVDKTATSAWYAEAEDWGCACGRCRNFLTLARERRLPGEILEILDRLSVPPARATYVCELYHDKNWKEKGLLYQFSWRIGGAVLAVPPGENGPGWGPLIERPWGGLVLGHEDYPYGAPDFPKPNFDLECQIWLPWVLDEPVAGAAE</sequence>
<organism evidence="1 2">
    <name type="scientific">Flintibacter hominis</name>
    <dbReference type="NCBI Taxonomy" id="2763048"/>
    <lineage>
        <taxon>Bacteria</taxon>
        <taxon>Bacillati</taxon>
        <taxon>Bacillota</taxon>
        <taxon>Clostridia</taxon>
        <taxon>Eubacteriales</taxon>
        <taxon>Flintibacter</taxon>
    </lineage>
</organism>
<dbReference type="RefSeq" id="WP_186853266.1">
    <property type="nucleotide sequence ID" value="NZ_JACOPO010000009.1"/>
</dbReference>